<dbReference type="STRING" id="1385515.GCA_000423325_01833"/>
<accession>A0A0A0M372</accession>
<dbReference type="EC" id="3.6.1.7" evidence="4"/>
<reference evidence="4 5" key="1">
    <citation type="submission" date="2013-08" db="EMBL/GenBank/DDBJ databases">
        <title>Genomic analysis of Lysobacter defluvii.</title>
        <authorList>
            <person name="Wang Q."/>
            <person name="Wang G."/>
        </authorList>
    </citation>
    <scope>NUCLEOTIDE SEQUENCE [LARGE SCALE GENOMIC DNA]</scope>
    <source>
        <strain evidence="4 5">IMMIB APB-9</strain>
    </source>
</reference>
<keyword evidence="4" id="KW-0378">Hydrolase</keyword>
<dbReference type="PROSITE" id="PS51160">
    <property type="entry name" value="ACYLPHOSPHATASE_3"/>
    <property type="match status" value="1"/>
</dbReference>
<evidence type="ECO:0000259" key="3">
    <source>
        <dbReference type="PROSITE" id="PS51160"/>
    </source>
</evidence>
<comment type="similarity">
    <text evidence="2">Belongs to the acylphosphatase family.</text>
</comment>
<feature type="domain" description="Acylphosphatase-like" evidence="3">
    <location>
        <begin position="1"/>
        <end position="47"/>
    </location>
</feature>
<evidence type="ECO:0000313" key="4">
    <source>
        <dbReference type="EMBL" id="KGO97570.1"/>
    </source>
</evidence>
<comment type="caution">
    <text evidence="4">The sequence shown here is derived from an EMBL/GenBank/DDBJ whole genome shotgun (WGS) entry which is preliminary data.</text>
</comment>
<dbReference type="GO" id="GO:0003998">
    <property type="term" value="F:acylphosphatase activity"/>
    <property type="evidence" value="ECO:0007669"/>
    <property type="project" value="UniProtKB-EC"/>
</dbReference>
<evidence type="ECO:0000256" key="2">
    <source>
        <dbReference type="RuleBase" id="RU004168"/>
    </source>
</evidence>
<organism evidence="4 5">
    <name type="scientific">Lysobacter defluvii IMMIB APB-9 = DSM 18482</name>
    <dbReference type="NCBI Taxonomy" id="1385515"/>
    <lineage>
        <taxon>Bacteria</taxon>
        <taxon>Pseudomonadati</taxon>
        <taxon>Pseudomonadota</taxon>
        <taxon>Gammaproteobacteria</taxon>
        <taxon>Lysobacterales</taxon>
        <taxon>Lysobacteraceae</taxon>
        <taxon>Novilysobacter</taxon>
    </lineage>
</organism>
<comment type="caution">
    <text evidence="1">Lacks conserved residue(s) required for the propagation of feature annotation.</text>
</comment>
<keyword evidence="5" id="KW-1185">Reference proteome</keyword>
<feature type="non-terminal residue" evidence="4">
    <location>
        <position position="1"/>
    </location>
</feature>
<evidence type="ECO:0000313" key="5">
    <source>
        <dbReference type="Proteomes" id="UP000030003"/>
    </source>
</evidence>
<dbReference type="AlphaFoldDB" id="A0A0A0M372"/>
<evidence type="ECO:0000256" key="1">
    <source>
        <dbReference type="PROSITE-ProRule" id="PRU00520"/>
    </source>
</evidence>
<dbReference type="Pfam" id="PF00708">
    <property type="entry name" value="Acylphosphatase"/>
    <property type="match status" value="1"/>
</dbReference>
<gene>
    <name evidence="4" type="ORF">N791_07185</name>
</gene>
<proteinExistence type="inferred from homology"/>
<dbReference type="Gene3D" id="3.30.70.100">
    <property type="match status" value="1"/>
</dbReference>
<sequence>EVLAAGESAAIDALAAWLRSGPPAARVEALERVEADPREAGSGFEVL</sequence>
<dbReference type="SUPFAM" id="SSF54975">
    <property type="entry name" value="Acylphosphatase/BLUF domain-like"/>
    <property type="match status" value="1"/>
</dbReference>
<dbReference type="InterPro" id="IPR036046">
    <property type="entry name" value="Acylphosphatase-like_dom_sf"/>
</dbReference>
<protein>
    <submittedName>
        <fullName evidence="4">Acylphosphatase</fullName>
        <ecNumber evidence="4">3.6.1.7</ecNumber>
    </submittedName>
</protein>
<name>A0A0A0M372_9GAMM</name>
<dbReference type="EMBL" id="AVBH01000307">
    <property type="protein sequence ID" value="KGO97570.1"/>
    <property type="molecule type" value="Genomic_DNA"/>
</dbReference>
<dbReference type="Proteomes" id="UP000030003">
    <property type="component" value="Unassembled WGS sequence"/>
</dbReference>
<dbReference type="InterPro" id="IPR001792">
    <property type="entry name" value="Acylphosphatase-like_dom"/>
</dbReference>